<comment type="caution">
    <text evidence="2">The sequence shown here is derived from an EMBL/GenBank/DDBJ whole genome shotgun (WGS) entry which is preliminary data.</text>
</comment>
<evidence type="ECO:0000256" key="1">
    <source>
        <dbReference type="SAM" id="MobiDB-lite"/>
    </source>
</evidence>
<dbReference type="AlphaFoldDB" id="A0A9P6IJB6"/>
<reference evidence="2" key="1">
    <citation type="journal article" date="2020" name="Fungal Divers.">
        <title>Resolving the Mortierellaceae phylogeny through synthesis of multi-gene phylogenetics and phylogenomics.</title>
        <authorList>
            <person name="Vandepol N."/>
            <person name="Liber J."/>
            <person name="Desiro A."/>
            <person name="Na H."/>
            <person name="Kennedy M."/>
            <person name="Barry K."/>
            <person name="Grigoriev I.V."/>
            <person name="Miller A.N."/>
            <person name="O'Donnell K."/>
            <person name="Stajich J.E."/>
            <person name="Bonito G."/>
        </authorList>
    </citation>
    <scope>NUCLEOTIDE SEQUENCE</scope>
    <source>
        <strain evidence="2">MES-2147</strain>
    </source>
</reference>
<evidence type="ECO:0000313" key="3">
    <source>
        <dbReference type="Proteomes" id="UP000749646"/>
    </source>
</evidence>
<proteinExistence type="predicted"/>
<accession>A0A9P6IJB6</accession>
<organism evidence="2 3">
    <name type="scientific">Modicella reniformis</name>
    <dbReference type="NCBI Taxonomy" id="1440133"/>
    <lineage>
        <taxon>Eukaryota</taxon>
        <taxon>Fungi</taxon>
        <taxon>Fungi incertae sedis</taxon>
        <taxon>Mucoromycota</taxon>
        <taxon>Mortierellomycotina</taxon>
        <taxon>Mortierellomycetes</taxon>
        <taxon>Mortierellales</taxon>
        <taxon>Mortierellaceae</taxon>
        <taxon>Modicella</taxon>
    </lineage>
</organism>
<gene>
    <name evidence="2" type="ORF">BGZ65_008865</name>
</gene>
<dbReference type="Proteomes" id="UP000749646">
    <property type="component" value="Unassembled WGS sequence"/>
</dbReference>
<feature type="compositionally biased region" description="Basic residues" evidence="1">
    <location>
        <begin position="87"/>
        <end position="96"/>
    </location>
</feature>
<feature type="compositionally biased region" description="Acidic residues" evidence="1">
    <location>
        <begin position="111"/>
        <end position="121"/>
    </location>
</feature>
<feature type="region of interest" description="Disordered" evidence="1">
    <location>
        <begin position="76"/>
        <end position="131"/>
    </location>
</feature>
<keyword evidence="3" id="KW-1185">Reference proteome</keyword>
<evidence type="ECO:0000313" key="2">
    <source>
        <dbReference type="EMBL" id="KAF9923458.1"/>
    </source>
</evidence>
<protein>
    <submittedName>
        <fullName evidence="2">Uncharacterized protein</fullName>
    </submittedName>
</protein>
<sequence>MDDLWTSKVLRELKLSEKTGEQQAYSRLTRQTQSERLIEIAAIVTDRKLKRDLRPIVSRQQVVVAKEQADDIQGAFSSKRKMEMHSSSKKLSKQQRLRLSAEPSSSADALLSEENDSESEGNEGGRSPSERCLARAVGKAELALDGVADLTRESDFSTFLDMDILAVARRVPPSPDIYERWPTLQPILDRVFLSNGYDEVAEAVRSENMRDPVAAYLFTIVMAYFHYFNFRSEVPEDINEREGFAGLTWTFLQTPLTMYNLESRYLEVLINAVSKRKNQGKDLLLTSKESGQFADAVATHNSQQLLLVEAAQLHNSEMKKRRQDEFKLARAMRDCWVSQVRTISNLSVPRRGLAVYGCASFKDETKLLRLDYHGVFRLQQFDLFIIPLWKENFGIKMKSAVISCLQLAARVHDEIALRSKAQGALDYDECTLLSDAVQMIEKTTSSPVGIKKGR</sequence>
<dbReference type="EMBL" id="JAAAHW010010700">
    <property type="protein sequence ID" value="KAF9923458.1"/>
    <property type="molecule type" value="Genomic_DNA"/>
</dbReference>
<name>A0A9P6IJB6_9FUNG</name>
<dbReference type="OrthoDB" id="2357015at2759"/>